<dbReference type="SFLD" id="SFLDG01135">
    <property type="entry name" value="C1.5.6:_HAD__Beta-PGM__Phospha"/>
    <property type="match status" value="1"/>
</dbReference>
<evidence type="ECO:0000256" key="1">
    <source>
        <dbReference type="ARBA" id="ARBA00001946"/>
    </source>
</evidence>
<dbReference type="InterPro" id="IPR016181">
    <property type="entry name" value="Acyl_CoA_acyltransferase"/>
</dbReference>
<dbReference type="InterPro" id="IPR000182">
    <property type="entry name" value="GNAT_dom"/>
</dbReference>
<dbReference type="Pfam" id="PF13302">
    <property type="entry name" value="Acetyltransf_3"/>
    <property type="match status" value="1"/>
</dbReference>
<dbReference type="InterPro" id="IPR023214">
    <property type="entry name" value="HAD_sf"/>
</dbReference>
<evidence type="ECO:0000313" key="8">
    <source>
        <dbReference type="Proteomes" id="UP000464314"/>
    </source>
</evidence>
<organism evidence="7 8">
    <name type="scientific">Anaerocolumna sedimenticola</name>
    <dbReference type="NCBI Taxonomy" id="2696063"/>
    <lineage>
        <taxon>Bacteria</taxon>
        <taxon>Bacillati</taxon>
        <taxon>Bacillota</taxon>
        <taxon>Clostridia</taxon>
        <taxon>Lachnospirales</taxon>
        <taxon>Lachnospiraceae</taxon>
        <taxon>Anaerocolumna</taxon>
    </lineage>
</organism>
<dbReference type="NCBIfam" id="TIGR01549">
    <property type="entry name" value="HAD-SF-IA-v1"/>
    <property type="match status" value="1"/>
</dbReference>
<sequence>MLKAVIFDMDGVLVDSEPQHARAAVLALKSLGYQVTIDYCYGFIGSTTIHMLETMIKDYNISLSAAELYDVYKETLNHLIKTEGYEPIPYTKDLILDLYHNGIKLAIASSSTIKEITAVAEAFGITEYFTKLVSGTTVSHPKPAPDIFLKAADELGVNPDECIIIEDSYNGVCAANSAGIPVIGFVNEHSGKQDLSSAAYLIEGFDEINKKFIETVYLHAFNLPATIVITDRLVIKELTLDDIPAVYQIYQNEDIKRYIPDISDNLEEEIEKHKAYIKNVYHFYGYGFWGIFDKNSGELIGKCGFNDSVIDGNEVIELGYMLDYNKWGYGFATESLQAVLKYAFYSLNIETIVSVINPFNNRSIKTAEQIGMIREKQIIKDGTEYLLYMINSKDYKQTHPK</sequence>
<accession>A0A6P1TQP3</accession>
<keyword evidence="3" id="KW-0479">Metal-binding</keyword>
<dbReference type="KEGG" id="anr:Ana3638_20125"/>
<dbReference type="InterPro" id="IPR051600">
    <property type="entry name" value="Beta-PGM-like"/>
</dbReference>
<dbReference type="Proteomes" id="UP000464314">
    <property type="component" value="Chromosome"/>
</dbReference>
<keyword evidence="5" id="KW-0119">Carbohydrate metabolism</keyword>
<dbReference type="Gene3D" id="1.10.150.240">
    <property type="entry name" value="Putative phosphatase, domain 2"/>
    <property type="match status" value="1"/>
</dbReference>
<dbReference type="SFLD" id="SFLDG01129">
    <property type="entry name" value="C1.5:_HAD__Beta-PGM__Phosphata"/>
    <property type="match status" value="1"/>
</dbReference>
<name>A0A6P1TQP3_9FIRM</name>
<dbReference type="GO" id="GO:0016747">
    <property type="term" value="F:acyltransferase activity, transferring groups other than amino-acyl groups"/>
    <property type="evidence" value="ECO:0007669"/>
    <property type="project" value="InterPro"/>
</dbReference>
<dbReference type="InterPro" id="IPR036412">
    <property type="entry name" value="HAD-like_sf"/>
</dbReference>
<evidence type="ECO:0000256" key="3">
    <source>
        <dbReference type="ARBA" id="ARBA00022723"/>
    </source>
</evidence>
<dbReference type="GO" id="GO:0046872">
    <property type="term" value="F:metal ion binding"/>
    <property type="evidence" value="ECO:0007669"/>
    <property type="project" value="UniProtKB-KW"/>
</dbReference>
<gene>
    <name evidence="7" type="ORF">Ana3638_20125</name>
</gene>
<keyword evidence="4" id="KW-0460">Magnesium</keyword>
<proteinExistence type="inferred from homology"/>
<dbReference type="EMBL" id="CP048000">
    <property type="protein sequence ID" value="QHQ62803.1"/>
    <property type="molecule type" value="Genomic_DNA"/>
</dbReference>
<dbReference type="Gene3D" id="3.40.50.1000">
    <property type="entry name" value="HAD superfamily/HAD-like"/>
    <property type="match status" value="1"/>
</dbReference>
<keyword evidence="7" id="KW-0808">Transferase</keyword>
<dbReference type="AlphaFoldDB" id="A0A6P1TQP3"/>
<dbReference type="PANTHER" id="PTHR46193:SF18">
    <property type="entry name" value="HEXITOL PHOSPHATASE B"/>
    <property type="match status" value="1"/>
</dbReference>
<dbReference type="SUPFAM" id="SSF56784">
    <property type="entry name" value="HAD-like"/>
    <property type="match status" value="1"/>
</dbReference>
<comment type="similarity">
    <text evidence="2">Belongs to the HAD-like hydrolase superfamily. CbbY/CbbZ/Gph/YieH family.</text>
</comment>
<dbReference type="Pfam" id="PF13419">
    <property type="entry name" value="HAD_2"/>
    <property type="match status" value="1"/>
</dbReference>
<evidence type="ECO:0000256" key="5">
    <source>
        <dbReference type="ARBA" id="ARBA00023277"/>
    </source>
</evidence>
<feature type="domain" description="N-acetyltransferase" evidence="6">
    <location>
        <begin position="233"/>
        <end position="394"/>
    </location>
</feature>
<dbReference type="InterPro" id="IPR023198">
    <property type="entry name" value="PGP-like_dom2"/>
</dbReference>
<evidence type="ECO:0000256" key="2">
    <source>
        <dbReference type="ARBA" id="ARBA00006171"/>
    </source>
</evidence>
<dbReference type="PANTHER" id="PTHR46193">
    <property type="entry name" value="6-PHOSPHOGLUCONATE PHOSPHATASE"/>
    <property type="match status" value="1"/>
</dbReference>
<reference evidence="7 8" key="1">
    <citation type="submission" date="2020-01" db="EMBL/GenBank/DDBJ databases">
        <title>Genome analysis of Anaerocolumna sp. CBA3638.</title>
        <authorList>
            <person name="Kim J."/>
            <person name="Roh S.W."/>
        </authorList>
    </citation>
    <scope>NUCLEOTIDE SEQUENCE [LARGE SCALE GENOMIC DNA]</scope>
    <source>
        <strain evidence="7 8">CBA3638</strain>
    </source>
</reference>
<evidence type="ECO:0000256" key="4">
    <source>
        <dbReference type="ARBA" id="ARBA00022842"/>
    </source>
</evidence>
<dbReference type="SFLD" id="SFLDS00003">
    <property type="entry name" value="Haloacid_Dehalogenase"/>
    <property type="match status" value="1"/>
</dbReference>
<evidence type="ECO:0000259" key="6">
    <source>
        <dbReference type="PROSITE" id="PS51186"/>
    </source>
</evidence>
<dbReference type="InterPro" id="IPR006439">
    <property type="entry name" value="HAD-SF_hydro_IA"/>
</dbReference>
<keyword evidence="8" id="KW-1185">Reference proteome</keyword>
<dbReference type="PROSITE" id="PS51186">
    <property type="entry name" value="GNAT"/>
    <property type="match status" value="1"/>
</dbReference>
<dbReference type="NCBIfam" id="TIGR01509">
    <property type="entry name" value="HAD-SF-IA-v3"/>
    <property type="match status" value="1"/>
</dbReference>
<dbReference type="Gene3D" id="3.40.630.30">
    <property type="match status" value="1"/>
</dbReference>
<dbReference type="SUPFAM" id="SSF55729">
    <property type="entry name" value="Acyl-CoA N-acyltransferases (Nat)"/>
    <property type="match status" value="1"/>
</dbReference>
<evidence type="ECO:0000313" key="7">
    <source>
        <dbReference type="EMBL" id="QHQ62803.1"/>
    </source>
</evidence>
<comment type="cofactor">
    <cofactor evidence="1">
        <name>Mg(2+)</name>
        <dbReference type="ChEBI" id="CHEBI:18420"/>
    </cofactor>
</comment>
<dbReference type="InterPro" id="IPR041492">
    <property type="entry name" value="HAD_2"/>
</dbReference>
<protein>
    <submittedName>
        <fullName evidence="7">GNAT family N-acetyltransferase</fullName>
    </submittedName>
</protein>
<dbReference type="RefSeq" id="WP_161839624.1">
    <property type="nucleotide sequence ID" value="NZ_CP048000.1"/>
</dbReference>